<evidence type="ECO:0008006" key="4">
    <source>
        <dbReference type="Google" id="ProtNLM"/>
    </source>
</evidence>
<dbReference type="RefSeq" id="WP_146429678.1">
    <property type="nucleotide sequence ID" value="NZ_SJPF01000001.1"/>
</dbReference>
<keyword evidence="1" id="KW-0732">Signal</keyword>
<proteinExistence type="predicted"/>
<feature type="signal peptide" evidence="1">
    <location>
        <begin position="1"/>
        <end position="27"/>
    </location>
</feature>
<dbReference type="EMBL" id="SJPF01000001">
    <property type="protein sequence ID" value="TWT39510.1"/>
    <property type="molecule type" value="Genomic_DNA"/>
</dbReference>
<evidence type="ECO:0000313" key="2">
    <source>
        <dbReference type="EMBL" id="TWT39510.1"/>
    </source>
</evidence>
<organism evidence="2 3">
    <name type="scientific">Blastopirellula retiformator</name>
    <dbReference type="NCBI Taxonomy" id="2527970"/>
    <lineage>
        <taxon>Bacteria</taxon>
        <taxon>Pseudomonadati</taxon>
        <taxon>Planctomycetota</taxon>
        <taxon>Planctomycetia</taxon>
        <taxon>Pirellulales</taxon>
        <taxon>Pirellulaceae</taxon>
        <taxon>Blastopirellula</taxon>
    </lineage>
</organism>
<accession>A0A5C5VNB3</accession>
<reference evidence="2 3" key="1">
    <citation type="submission" date="2019-02" db="EMBL/GenBank/DDBJ databases">
        <title>Deep-cultivation of Planctomycetes and their phenomic and genomic characterization uncovers novel biology.</title>
        <authorList>
            <person name="Wiegand S."/>
            <person name="Jogler M."/>
            <person name="Boedeker C."/>
            <person name="Pinto D."/>
            <person name="Vollmers J."/>
            <person name="Rivas-Marin E."/>
            <person name="Kohn T."/>
            <person name="Peeters S.H."/>
            <person name="Heuer A."/>
            <person name="Rast P."/>
            <person name="Oberbeckmann S."/>
            <person name="Bunk B."/>
            <person name="Jeske O."/>
            <person name="Meyerdierks A."/>
            <person name="Storesund J.E."/>
            <person name="Kallscheuer N."/>
            <person name="Luecker S."/>
            <person name="Lage O.M."/>
            <person name="Pohl T."/>
            <person name="Merkel B.J."/>
            <person name="Hornburger P."/>
            <person name="Mueller R.-W."/>
            <person name="Bruemmer F."/>
            <person name="Labrenz M."/>
            <person name="Spormann A.M."/>
            <person name="Op Den Camp H."/>
            <person name="Overmann J."/>
            <person name="Amann R."/>
            <person name="Jetten M.S.M."/>
            <person name="Mascher T."/>
            <person name="Medema M.H."/>
            <person name="Devos D.P."/>
            <person name="Kaster A.-K."/>
            <person name="Ovreas L."/>
            <person name="Rohde M."/>
            <person name="Galperin M.Y."/>
            <person name="Jogler C."/>
        </authorList>
    </citation>
    <scope>NUCLEOTIDE SEQUENCE [LARGE SCALE GENOMIC DNA]</scope>
    <source>
        <strain evidence="2 3">Enr8</strain>
    </source>
</reference>
<feature type="chain" id="PRO_5022866941" description="Cytochrome c domain-containing protein" evidence="1">
    <location>
        <begin position="28"/>
        <end position="433"/>
    </location>
</feature>
<dbReference type="Proteomes" id="UP000318878">
    <property type="component" value="Unassembled WGS sequence"/>
</dbReference>
<dbReference type="OrthoDB" id="229728at2"/>
<dbReference type="AlphaFoldDB" id="A0A5C5VNB3"/>
<gene>
    <name evidence="2" type="ORF">Enr8_12090</name>
</gene>
<evidence type="ECO:0000256" key="1">
    <source>
        <dbReference type="SAM" id="SignalP"/>
    </source>
</evidence>
<protein>
    <recommendedName>
        <fullName evidence="4">Cytochrome c domain-containing protein</fullName>
    </recommendedName>
</protein>
<keyword evidence="3" id="KW-1185">Reference proteome</keyword>
<comment type="caution">
    <text evidence="2">The sequence shown here is derived from an EMBL/GenBank/DDBJ whole genome shotgun (WGS) entry which is preliminary data.</text>
</comment>
<evidence type="ECO:0000313" key="3">
    <source>
        <dbReference type="Proteomes" id="UP000318878"/>
    </source>
</evidence>
<sequence length="433" mass="49256" precursor="true">MNASSPAVFTLSAVIAAWLLMTTPSYAQLNFEHEPINYGANLRDDPIAQLQQALDDGKTELNYSDEHGYLEAVLEELGISPESQVLVYSKTSFQLSRITPRRPRALYFNDQTYIGWVQRGDVLEIMTTDPQQGAVFYTLSQEKDKKPKFVQDQGQCLSCHASSRTQNVPGGLIRSAFVNPAGQPHYGSGTFTTDHSSPFEDRWGGWYVTGTHGDMRHMGNVISKDRDFPEKIDREAGANVTDLSERLKTDPYLTSHSDIVALMVLEHQTQMQNYLTLVNFESRMAQHHDQVMNKALERPADYVSDTTERRIHNACDKLIRYMLFADEFPLTSPVEGTSQFAREFAAVGPQDSKERSLRDLDLHLRLFRYPCSYMIYSPQFDQLPDGAKRYIVDRLQKILTDGDPEFTHLTPQDRENIREILAETKPDLWNSGS</sequence>
<name>A0A5C5VNB3_9BACT</name>